<dbReference type="AlphaFoldDB" id="A0A2N9FF71"/>
<keyword evidence="2" id="KW-1133">Transmembrane helix</keyword>
<organism evidence="3">
    <name type="scientific">Fagus sylvatica</name>
    <name type="common">Beechnut</name>
    <dbReference type="NCBI Taxonomy" id="28930"/>
    <lineage>
        <taxon>Eukaryota</taxon>
        <taxon>Viridiplantae</taxon>
        <taxon>Streptophyta</taxon>
        <taxon>Embryophyta</taxon>
        <taxon>Tracheophyta</taxon>
        <taxon>Spermatophyta</taxon>
        <taxon>Magnoliopsida</taxon>
        <taxon>eudicotyledons</taxon>
        <taxon>Gunneridae</taxon>
        <taxon>Pentapetalae</taxon>
        <taxon>rosids</taxon>
        <taxon>fabids</taxon>
        <taxon>Fagales</taxon>
        <taxon>Fagaceae</taxon>
        <taxon>Fagus</taxon>
    </lineage>
</organism>
<feature type="transmembrane region" description="Helical" evidence="2">
    <location>
        <begin position="140"/>
        <end position="158"/>
    </location>
</feature>
<feature type="compositionally biased region" description="Basic and acidic residues" evidence="1">
    <location>
        <begin position="23"/>
        <end position="48"/>
    </location>
</feature>
<evidence type="ECO:0000256" key="2">
    <source>
        <dbReference type="SAM" id="Phobius"/>
    </source>
</evidence>
<sequence length="191" mass="20406">MSSAKAGDLREAASCGGIGHGGEQGRDRGGWAAVGRERKESRGTRVLENENNPVWVGTDGEDGHGNGVLDGGTKEMWVVGTTMTSHLLRLSLSLSLSHSAGGEAMTMEVRRCELSGNDKGEAIARRGEHRLPFSSRSPRWLFAVGLLRIFGGFARVAVGRRGVGSRWVAGVAGGFVRWLSVVVGGFGRFRW</sequence>
<evidence type="ECO:0000313" key="3">
    <source>
        <dbReference type="EMBL" id="SPC85872.1"/>
    </source>
</evidence>
<feature type="region of interest" description="Disordered" evidence="1">
    <location>
        <begin position="1"/>
        <end position="64"/>
    </location>
</feature>
<accession>A0A2N9FF71</accession>
<feature type="transmembrane region" description="Helical" evidence="2">
    <location>
        <begin position="164"/>
        <end position="186"/>
    </location>
</feature>
<gene>
    <name evidence="3" type="ORF">FSB_LOCUS13754</name>
</gene>
<proteinExistence type="predicted"/>
<dbReference type="EMBL" id="OIVN01000808">
    <property type="protein sequence ID" value="SPC85872.1"/>
    <property type="molecule type" value="Genomic_DNA"/>
</dbReference>
<reference evidence="3" key="1">
    <citation type="submission" date="2018-02" db="EMBL/GenBank/DDBJ databases">
        <authorList>
            <person name="Cohen D.B."/>
            <person name="Kent A.D."/>
        </authorList>
    </citation>
    <scope>NUCLEOTIDE SEQUENCE</scope>
</reference>
<protein>
    <submittedName>
        <fullName evidence="3">Uncharacterized protein</fullName>
    </submittedName>
</protein>
<keyword evidence="2" id="KW-0812">Transmembrane</keyword>
<name>A0A2N9FF71_FAGSY</name>
<evidence type="ECO:0000256" key="1">
    <source>
        <dbReference type="SAM" id="MobiDB-lite"/>
    </source>
</evidence>
<keyword evidence="2" id="KW-0472">Membrane</keyword>